<feature type="domain" description="Amidohydrolase-related" evidence="2">
    <location>
        <begin position="78"/>
        <end position="368"/>
    </location>
</feature>
<evidence type="ECO:0000313" key="3">
    <source>
        <dbReference type="EMBL" id="APR54720.1"/>
    </source>
</evidence>
<dbReference type="GO" id="GO:0016831">
    <property type="term" value="F:carboxy-lyase activity"/>
    <property type="evidence" value="ECO:0007669"/>
    <property type="project" value="InterPro"/>
</dbReference>
<dbReference type="KEGG" id="skr:BRX40_00535"/>
<proteinExistence type="predicted"/>
<dbReference type="Proteomes" id="UP000185161">
    <property type="component" value="Chromosome"/>
</dbReference>
<evidence type="ECO:0000256" key="1">
    <source>
        <dbReference type="ARBA" id="ARBA00023239"/>
    </source>
</evidence>
<sequence length="377" mass="43121">MDTFRRHLPKQFHKDFQYVQVEGRTKLAINGHISEYIPNPTFEVVAAPGSHEIWYRGENAEGKTLRELTGDPLAYQPEFGNPEARLKLLDEQGVHAQLIFPTLASIIEGHMGNNVELMAALVHSLNAWVLDEWSFNYKDRLYPCAYISLADAEKAEQELDWALKNGARHILIRPAPVPGLFGPRSPGLREFDRFWGKVNESNIFVVLHVSDSGYDQIYRWWGSGASEMVAFDRSDPLKACMDTQGRSIADTIAALIAHGVMDRFPNIRWMSAENGSIWVPHLMKMFKRAHGQMPQAFKRHPIDTFRESVFVEPYYEEDLNELREFVPVERLVFGSDWPHAEGLAMPLDFLNEVKDFTPAEQEMFMSSNLKGLLDGKR</sequence>
<dbReference type="GO" id="GO:0019748">
    <property type="term" value="P:secondary metabolic process"/>
    <property type="evidence" value="ECO:0007669"/>
    <property type="project" value="TreeGrafter"/>
</dbReference>
<evidence type="ECO:0000259" key="2">
    <source>
        <dbReference type="Pfam" id="PF04909"/>
    </source>
</evidence>
<name>A0A1L6JGW6_9SPHN</name>
<reference evidence="3" key="1">
    <citation type="submission" date="2016-12" db="EMBL/GenBank/DDBJ databases">
        <title>Whole genome sequencing of Sphingomonas koreensis.</title>
        <authorList>
            <person name="Conlan S."/>
            <person name="Thomas P.J."/>
            <person name="Mullikin J."/>
            <person name="Palmore T.N."/>
            <person name="Frank K.M."/>
            <person name="Segre J.A."/>
        </authorList>
    </citation>
    <scope>NUCLEOTIDE SEQUENCE</scope>
    <source>
        <strain evidence="3">ABOJV</strain>
    </source>
</reference>
<dbReference type="PANTHER" id="PTHR21240">
    <property type="entry name" value="2-AMINO-3-CARBOXYLMUCONATE-6-SEMIALDEHYDE DECARBOXYLASE"/>
    <property type="match status" value="1"/>
</dbReference>
<dbReference type="EMBL" id="QQWO01000015">
    <property type="protein sequence ID" value="RSV00751.1"/>
    <property type="molecule type" value="Genomic_DNA"/>
</dbReference>
<dbReference type="InterPro" id="IPR032466">
    <property type="entry name" value="Metal_Hydrolase"/>
</dbReference>
<keyword evidence="1" id="KW-0456">Lyase</keyword>
<reference evidence="5" key="2">
    <citation type="submission" date="2016-12" db="EMBL/GenBank/DDBJ databases">
        <title>Whole genome sequencing of Sphingomonas sp. ABOJV.</title>
        <authorList>
            <person name="Conlan S."/>
            <person name="Thomas P.J."/>
            <person name="Mullikin J."/>
            <person name="Palmore T.N."/>
            <person name="Frank K.M."/>
            <person name="Segre J.A."/>
        </authorList>
    </citation>
    <scope>NUCLEOTIDE SEQUENCE [LARGE SCALE GENOMIC DNA]</scope>
    <source>
        <strain evidence="5">ABOJV</strain>
    </source>
</reference>
<dbReference type="GO" id="GO:0005737">
    <property type="term" value="C:cytoplasm"/>
    <property type="evidence" value="ECO:0007669"/>
    <property type="project" value="TreeGrafter"/>
</dbReference>
<evidence type="ECO:0000313" key="4">
    <source>
        <dbReference type="EMBL" id="RSV00751.1"/>
    </source>
</evidence>
<dbReference type="OrthoDB" id="9799024at2"/>
<evidence type="ECO:0000313" key="5">
    <source>
        <dbReference type="Proteomes" id="UP000185161"/>
    </source>
</evidence>
<dbReference type="SUPFAM" id="SSF51556">
    <property type="entry name" value="Metallo-dependent hydrolases"/>
    <property type="match status" value="1"/>
</dbReference>
<keyword evidence="5" id="KW-1185">Reference proteome</keyword>
<evidence type="ECO:0000313" key="6">
    <source>
        <dbReference type="Proteomes" id="UP000286681"/>
    </source>
</evidence>
<dbReference type="Gene3D" id="3.20.20.140">
    <property type="entry name" value="Metal-dependent hydrolases"/>
    <property type="match status" value="1"/>
</dbReference>
<dbReference type="AlphaFoldDB" id="A0A1L6JGW6"/>
<dbReference type="Pfam" id="PF04909">
    <property type="entry name" value="Amidohydro_2"/>
    <property type="match status" value="1"/>
</dbReference>
<dbReference type="STRING" id="93064.BRX40_00535"/>
<dbReference type="Proteomes" id="UP000286681">
    <property type="component" value="Unassembled WGS sequence"/>
</dbReference>
<dbReference type="PANTHER" id="PTHR21240:SF28">
    <property type="entry name" value="ISO-OROTATE DECARBOXYLASE (EUROFUNG)"/>
    <property type="match status" value="1"/>
</dbReference>
<reference evidence="4 6" key="3">
    <citation type="submission" date="2018-07" db="EMBL/GenBank/DDBJ databases">
        <title>Genomic and Epidemiologic Investigation of an Indolent Hospital Outbreak.</title>
        <authorList>
            <person name="Johnson R.C."/>
            <person name="Deming C."/>
            <person name="Conlan S."/>
            <person name="Zellmer C.J."/>
            <person name="Michelin A.V."/>
            <person name="Lee-Lin S."/>
            <person name="Thomas P.J."/>
            <person name="Park M."/>
            <person name="Weingarten R.A."/>
            <person name="Less J."/>
            <person name="Dekker J.P."/>
            <person name="Frank K.M."/>
            <person name="Musser K.A."/>
            <person name="Mcquiston J.R."/>
            <person name="Henderson D.K."/>
            <person name="Lau A.F."/>
            <person name="Palmore T.N."/>
            <person name="Segre J.A."/>
        </authorList>
    </citation>
    <scope>NUCLEOTIDE SEQUENCE [LARGE SCALE GENOMIC DNA]</scope>
    <source>
        <strain evidence="4 6">SK-NIH.Env10_0317</strain>
    </source>
</reference>
<accession>A0A1L6JGW6</accession>
<protein>
    <submittedName>
        <fullName evidence="3">Amidohydrolase</fullName>
    </submittedName>
</protein>
<gene>
    <name evidence="3" type="ORF">BRX40_00535</name>
    <name evidence="4" type="ORF">CA257_16635</name>
</gene>
<organism evidence="3 5">
    <name type="scientific">Sphingomonas koreensis</name>
    <dbReference type="NCBI Taxonomy" id="93064"/>
    <lineage>
        <taxon>Bacteria</taxon>
        <taxon>Pseudomonadati</taxon>
        <taxon>Pseudomonadota</taxon>
        <taxon>Alphaproteobacteria</taxon>
        <taxon>Sphingomonadales</taxon>
        <taxon>Sphingomonadaceae</taxon>
        <taxon>Sphingomonas</taxon>
    </lineage>
</organism>
<dbReference type="InterPro" id="IPR032465">
    <property type="entry name" value="ACMSD"/>
</dbReference>
<keyword evidence="3" id="KW-0378">Hydrolase</keyword>
<dbReference type="InterPro" id="IPR006680">
    <property type="entry name" value="Amidohydro-rel"/>
</dbReference>
<dbReference type="GO" id="GO:0016787">
    <property type="term" value="F:hydrolase activity"/>
    <property type="evidence" value="ECO:0007669"/>
    <property type="project" value="UniProtKB-KW"/>
</dbReference>
<dbReference type="EMBL" id="CP018820">
    <property type="protein sequence ID" value="APR54720.1"/>
    <property type="molecule type" value="Genomic_DNA"/>
</dbReference>